<dbReference type="InterPro" id="IPR044855">
    <property type="entry name" value="CoA-Trfase_III_dom3_sf"/>
</dbReference>
<dbReference type="SUPFAM" id="SSF89796">
    <property type="entry name" value="CoA-transferase family III (CaiB/BaiF)"/>
    <property type="match status" value="1"/>
</dbReference>
<dbReference type="GO" id="GO:0016740">
    <property type="term" value="F:transferase activity"/>
    <property type="evidence" value="ECO:0007669"/>
    <property type="project" value="UniProtKB-KW"/>
</dbReference>
<dbReference type="Gene3D" id="3.40.50.10540">
    <property type="entry name" value="Crotonobetainyl-coa:carnitine coa-transferase, domain 1"/>
    <property type="match status" value="1"/>
</dbReference>
<evidence type="ECO:0000313" key="1">
    <source>
        <dbReference type="EMBL" id="KAB2383482.1"/>
    </source>
</evidence>
<dbReference type="InterPro" id="IPR023606">
    <property type="entry name" value="CoA-Trfase_III_dom_1_sf"/>
</dbReference>
<dbReference type="AlphaFoldDB" id="A0A6L3VWI7"/>
<organism evidence="1 2">
    <name type="scientific">Actinomadura montaniterrae</name>
    <dbReference type="NCBI Taxonomy" id="1803903"/>
    <lineage>
        <taxon>Bacteria</taxon>
        <taxon>Bacillati</taxon>
        <taxon>Actinomycetota</taxon>
        <taxon>Actinomycetes</taxon>
        <taxon>Streptosporangiales</taxon>
        <taxon>Thermomonosporaceae</taxon>
        <taxon>Actinomadura</taxon>
    </lineage>
</organism>
<evidence type="ECO:0000313" key="2">
    <source>
        <dbReference type="Proteomes" id="UP000483004"/>
    </source>
</evidence>
<sequence length="407" mass="43813">MPDRPAGPAPVFDGVRVLEVAQWTFAPAAAAVLADFGASVIKIEDPVTGDPQRALATSGVVPKVGEVNLVTAQTNRGKRSVGLNLRDPRGRELLMELVDRADVLVTNFRGPARVKLGFDEDTVRARNPRIVYARATGQGARGPDADRGGYDFTSFWMRSGIASALTAPGADRPLPQPPAFGDKAGAMNLAFGIAAALFRRERTGEGACVDVSLLGSALWQHSSAILYSWGLGREFPVATGRSANPIGRGYKTADGRWIALMMIESDRWWPDLCRHIDRPDLIADERFADAAARAANHDACTAVLEDVFAALPLAEWERRFAGLAGPWAVQRTMLEAADDPQVTENGYAVPVDHDGTAVRLMSAPVQFDERVPGLSRAPEHAEHSEEVLLELGYGWDAITALKESGVV</sequence>
<gene>
    <name evidence="1" type="ORF">F9B16_12595</name>
</gene>
<dbReference type="Gene3D" id="3.30.1540.10">
    <property type="entry name" value="formyl-coa transferase, domain 3"/>
    <property type="match status" value="1"/>
</dbReference>
<proteinExistence type="predicted"/>
<name>A0A6L3VWI7_9ACTN</name>
<keyword evidence="2" id="KW-1185">Reference proteome</keyword>
<dbReference type="InterPro" id="IPR050509">
    <property type="entry name" value="CoA-transferase_III"/>
</dbReference>
<protein>
    <submittedName>
        <fullName evidence="1">CoA transferase</fullName>
    </submittedName>
</protein>
<keyword evidence="1" id="KW-0808">Transferase</keyword>
<dbReference type="RefSeq" id="WP_151540211.1">
    <property type="nucleotide sequence ID" value="NZ_WBMR01000026.1"/>
</dbReference>
<dbReference type="EMBL" id="WBMR01000026">
    <property type="protein sequence ID" value="KAB2383482.1"/>
    <property type="molecule type" value="Genomic_DNA"/>
</dbReference>
<dbReference type="Proteomes" id="UP000483004">
    <property type="component" value="Unassembled WGS sequence"/>
</dbReference>
<dbReference type="Pfam" id="PF02515">
    <property type="entry name" value="CoA_transf_3"/>
    <property type="match status" value="1"/>
</dbReference>
<dbReference type="PANTHER" id="PTHR48228">
    <property type="entry name" value="SUCCINYL-COA--D-CITRAMALATE COA-TRANSFERASE"/>
    <property type="match status" value="1"/>
</dbReference>
<dbReference type="InterPro" id="IPR003673">
    <property type="entry name" value="CoA-Trfase_fam_III"/>
</dbReference>
<accession>A0A6L3VWI7</accession>
<dbReference type="OrthoDB" id="9797653at2"/>
<comment type="caution">
    <text evidence="1">The sequence shown here is derived from an EMBL/GenBank/DDBJ whole genome shotgun (WGS) entry which is preliminary data.</text>
</comment>
<reference evidence="1 2" key="1">
    <citation type="submission" date="2019-09" db="EMBL/GenBank/DDBJ databases">
        <title>Actinomadura physcomitrii sp. nov., a novel actinomycete isolated from moss [Physcomitrium sphaericum (Ludw) Fuernr].</title>
        <authorList>
            <person name="Liu C."/>
            <person name="Zhuang X."/>
        </authorList>
    </citation>
    <scope>NUCLEOTIDE SEQUENCE [LARGE SCALE GENOMIC DNA]</scope>
    <source>
        <strain evidence="1 2">CYP1-1B</strain>
    </source>
</reference>
<dbReference type="PANTHER" id="PTHR48228:SF2">
    <property type="entry name" value="E-CINNAMOYL-COA:R-PHENYLLACTATE COA TRANSFERASE LARGE SUBUNIT"/>
    <property type="match status" value="1"/>
</dbReference>